<feature type="domain" description="RecC C-terminal" evidence="11">
    <location>
        <begin position="776"/>
        <end position="989"/>
    </location>
</feature>
<evidence type="ECO:0000256" key="1">
    <source>
        <dbReference type="ARBA" id="ARBA00022722"/>
    </source>
</evidence>
<keyword evidence="9 10" id="KW-0234">DNA repair</keyword>
<dbReference type="GO" id="GO:0008854">
    <property type="term" value="F:exodeoxyribonuclease V activity"/>
    <property type="evidence" value="ECO:0007669"/>
    <property type="project" value="UniProtKB-EC"/>
</dbReference>
<dbReference type="PANTHER" id="PTHR30591:SF1">
    <property type="entry name" value="RECBCD ENZYME SUBUNIT RECC"/>
    <property type="match status" value="1"/>
</dbReference>
<name>A0ABS1BNE5_9SPHI</name>
<evidence type="ECO:0000256" key="10">
    <source>
        <dbReference type="HAMAP-Rule" id="MF_01486"/>
    </source>
</evidence>
<evidence type="ECO:0000256" key="7">
    <source>
        <dbReference type="ARBA" id="ARBA00022840"/>
    </source>
</evidence>
<evidence type="ECO:0000256" key="5">
    <source>
        <dbReference type="ARBA" id="ARBA00022806"/>
    </source>
</evidence>
<dbReference type="Proteomes" id="UP000660024">
    <property type="component" value="Unassembled WGS sequence"/>
</dbReference>
<comment type="similarity">
    <text evidence="10">Belongs to the RecC family.</text>
</comment>
<comment type="subunit">
    <text evidence="10">Heterotrimer of RecB, RecC and RecD. All subunits contribute to DNA-binding.</text>
</comment>
<dbReference type="InterPro" id="IPR027417">
    <property type="entry name" value="P-loop_NTPase"/>
</dbReference>
<evidence type="ECO:0000256" key="8">
    <source>
        <dbReference type="ARBA" id="ARBA00023125"/>
    </source>
</evidence>
<reference evidence="12 13" key="1">
    <citation type="submission" date="2020-12" db="EMBL/GenBank/DDBJ databases">
        <title>Bacterial novel species Pedobacter sp. SD-b isolated from soil.</title>
        <authorList>
            <person name="Jung H.-Y."/>
        </authorList>
    </citation>
    <scope>NUCLEOTIDE SEQUENCE [LARGE SCALE GENOMIC DNA]</scope>
    <source>
        <strain evidence="12 13">SD-b</strain>
    </source>
</reference>
<keyword evidence="8 10" id="KW-0238">DNA-binding</keyword>
<dbReference type="Gene3D" id="3.40.50.10930">
    <property type="match status" value="1"/>
</dbReference>
<keyword evidence="7 10" id="KW-0067">ATP-binding</keyword>
<evidence type="ECO:0000256" key="9">
    <source>
        <dbReference type="ARBA" id="ARBA00023204"/>
    </source>
</evidence>
<evidence type="ECO:0000313" key="13">
    <source>
        <dbReference type="Proteomes" id="UP000660024"/>
    </source>
</evidence>
<gene>
    <name evidence="10 12" type="primary">recC</name>
    <name evidence="12" type="ORF">I5M32_15690</name>
</gene>
<evidence type="ECO:0000256" key="2">
    <source>
        <dbReference type="ARBA" id="ARBA00022741"/>
    </source>
</evidence>
<dbReference type="EMBL" id="JAEHFY010000030">
    <property type="protein sequence ID" value="MBK0384410.1"/>
    <property type="molecule type" value="Genomic_DNA"/>
</dbReference>
<dbReference type="InterPro" id="IPR006697">
    <property type="entry name" value="RecC"/>
</dbReference>
<dbReference type="NCBIfam" id="TIGR01450">
    <property type="entry name" value="recC"/>
    <property type="match status" value="1"/>
</dbReference>
<keyword evidence="1 10" id="KW-0540">Nuclease</keyword>
<keyword evidence="2 10" id="KW-0547">Nucleotide-binding</keyword>
<comment type="function">
    <text evidence="10">A helicase/nuclease that prepares dsDNA breaks (DSB) for recombinational DNA repair. Binds to DSBs and unwinds DNA via a highly rapid and processive ATP-dependent bidirectional helicase activity. Unwinds dsDNA until it encounters a Chi (crossover hotspot instigator) sequence from the 3' direction. Cuts ssDNA a few nucleotides 3' to the Chi site. The properties and activities of the enzyme are changed at Chi. The Chi-altered holoenzyme produces a long 3'-ssDNA overhang and facilitates RecA-binding to the ssDNA for homologous DNA recombination and repair. Holoenzyme degrades any linearized DNA that is unable to undergo homologous recombination. In the holoenzyme this subunit recognizes the wild-type Chi sequence, and when added to isolated RecB increases its ATP-dependent helicase processivity.</text>
</comment>
<evidence type="ECO:0000256" key="4">
    <source>
        <dbReference type="ARBA" id="ARBA00022801"/>
    </source>
</evidence>
<evidence type="ECO:0000256" key="3">
    <source>
        <dbReference type="ARBA" id="ARBA00022763"/>
    </source>
</evidence>
<dbReference type="RefSeq" id="WP_200588037.1">
    <property type="nucleotide sequence ID" value="NZ_JAEHFY010000030.1"/>
</dbReference>
<keyword evidence="13" id="KW-1185">Reference proteome</keyword>
<dbReference type="Gene3D" id="3.40.50.300">
    <property type="entry name" value="P-loop containing nucleotide triphosphate hydrolases"/>
    <property type="match status" value="2"/>
</dbReference>
<comment type="caution">
    <text evidence="12">The sequence shown here is derived from an EMBL/GenBank/DDBJ whole genome shotgun (WGS) entry which is preliminary data.</text>
</comment>
<keyword evidence="4 10" id="KW-0378">Hydrolase</keyword>
<comment type="miscellaneous">
    <text evidence="10">In the RecBCD complex, RecB has a slow 3'-5' helicase, an exonuclease activity and loads RecA onto ssDNA, RecD has a fast 5'-3' helicase activity, while RecC stimulates the ATPase and processivity of the RecB helicase and contributes to recognition of the Chi site.</text>
</comment>
<keyword evidence="5 10" id="KW-0347">Helicase</keyword>
<evidence type="ECO:0000313" key="12">
    <source>
        <dbReference type="EMBL" id="MBK0384410.1"/>
    </source>
</evidence>
<keyword evidence="6 10" id="KW-0269">Exonuclease</keyword>
<keyword evidence="3 10" id="KW-0227">DNA damage</keyword>
<dbReference type="PIRSF" id="PIRSF000980">
    <property type="entry name" value="RecC"/>
    <property type="match status" value="1"/>
</dbReference>
<proteinExistence type="inferred from homology"/>
<dbReference type="InterPro" id="IPR041500">
    <property type="entry name" value="RecC_C"/>
</dbReference>
<sequence length="1070" mass="124949">MAVSLKVSNSLEKLAIQFCDDLKSKKIGVFQPYHFVTQTDGMNNWLKLQLANHLKIAANYRFLKPNDLVAQIYHILGGDYLQPLSPENQSWLIFKILGTESFVKKFKNIAQYYDEDNLDRDLKRLALAKKIADLFDQYQIYRPETIKLWNRATLEDIGYDEWQKYLWIKAKELADKQFPDKTFMSDFIIEALKNPRNINRLKQTIPDVYLFGLSVLTDFHIQLFHILGEQVNFYYYLLNPAPEQYWIEDISKKRAIRLQDKFNDEEYYQSEGNTLLSNWGKVIQSTFFLLFKNEEMLNAYEVIENQLFNNKTLLKTIQNEIYENTRDENRQILNQEIINDGSLSINSCYNAAREVEALYNYLVSLVDKGLERLSPRDIVVMVTDIDTYAPYIKATFNNAPYKFNFGIADESFTSNDTIAAALIALMEMNNHNLTAENVLQLLDFGYIRKRFGINDLTLIRKTVNKANIRFGVAGNLDDESVYVSWKYGLERIMLGICMSGSEEYEFQNDTLFPLDVIEGSAAHEVIRFVHFVEVLTASIKLRERDRSLTDWVKYIENILGNLIFDTVDNIDEDYNLLIKQLEKYNSLNELLTENISFQLFSYSLLQSLSASTKSGSFVGGGITFCSLIPMRSIPFKIVALLGLNYDKFPRKEQPIDFDLIKQQPKLGDRNVKDNDKHLFLETILSAKEKLYISYIGQSDKDNTTIPPSALVDELLDYLQYKYPKDDLAKQMIIKHPLHNFSDRNNDLDRANYLNHVELKKFNFFQKEPKSNYLELQEININSFINFFKNPFKAYYQKVLNIYYDDEQLLLTDTEPFELDNLQLWELKQNLLLAKAEDLPILKNKLLKTGNLPLKNMADLVLNKTDEEVNKVREIFNKLVKDEEEKSVLVEVKLNDNKNLIIGNIPDVYGNKLIVISWSKNDNKILLEAYLKYLAAQASGLDLTLYFISANNEKAFKGIRINSAQAKEKLEEIFKLYQKGLKNVLCFYPSFNINPQDFPYNFTFKKFKKTIKDKLENFEYPCSDKYLINKYKEDYFNSFPYDENNIIYKEFVSNNEILLAPTVELLPDYYA</sequence>
<dbReference type="HAMAP" id="MF_01486">
    <property type="entry name" value="RecC"/>
    <property type="match status" value="1"/>
</dbReference>
<protein>
    <recommendedName>
        <fullName evidence="10">RecBCD enzyme subunit RecC</fullName>
    </recommendedName>
    <alternativeName>
        <fullName evidence="10">Exonuclease V subunit RecC</fullName>
        <shortName evidence="10">ExoV subunit RecC</shortName>
    </alternativeName>
    <alternativeName>
        <fullName evidence="10">Helicase/nuclease RecBCD subunit RecC</fullName>
    </alternativeName>
</protein>
<dbReference type="Pfam" id="PF04257">
    <property type="entry name" value="Exonuc_V_gamma"/>
    <property type="match status" value="1"/>
</dbReference>
<organism evidence="12 13">
    <name type="scientific">Pedobacter segetis</name>
    <dbReference type="NCBI Taxonomy" id="2793069"/>
    <lineage>
        <taxon>Bacteria</taxon>
        <taxon>Pseudomonadati</taxon>
        <taxon>Bacteroidota</taxon>
        <taxon>Sphingobacteriia</taxon>
        <taxon>Sphingobacteriales</taxon>
        <taxon>Sphingobacteriaceae</taxon>
        <taxon>Pedobacter</taxon>
    </lineage>
</organism>
<dbReference type="InterPro" id="IPR013986">
    <property type="entry name" value="DExx_box_DNA_helicase_dom_sf"/>
</dbReference>
<evidence type="ECO:0000256" key="6">
    <source>
        <dbReference type="ARBA" id="ARBA00022839"/>
    </source>
</evidence>
<evidence type="ECO:0000259" key="11">
    <source>
        <dbReference type="Pfam" id="PF17946"/>
    </source>
</evidence>
<dbReference type="PANTHER" id="PTHR30591">
    <property type="entry name" value="RECBCD ENZYME SUBUNIT RECC"/>
    <property type="match status" value="1"/>
</dbReference>
<dbReference type="SUPFAM" id="SSF52980">
    <property type="entry name" value="Restriction endonuclease-like"/>
    <property type="match status" value="1"/>
</dbReference>
<dbReference type="Pfam" id="PF17946">
    <property type="entry name" value="RecC_C"/>
    <property type="match status" value="1"/>
</dbReference>
<dbReference type="InterPro" id="IPR011335">
    <property type="entry name" value="Restrct_endonuc-II-like"/>
</dbReference>
<dbReference type="Gene3D" id="1.10.10.990">
    <property type="match status" value="1"/>
</dbReference>
<accession>A0ABS1BNE5</accession>
<dbReference type="SUPFAM" id="SSF52540">
    <property type="entry name" value="P-loop containing nucleoside triphosphate hydrolases"/>
    <property type="match status" value="2"/>
</dbReference>
<dbReference type="Gene3D" id="1.10.10.160">
    <property type="match status" value="1"/>
</dbReference>